<accession>A0A1I5E1S6</accession>
<dbReference type="Pfam" id="PF00246">
    <property type="entry name" value="Peptidase_M14"/>
    <property type="match status" value="1"/>
</dbReference>
<dbReference type="SMART" id="SM00631">
    <property type="entry name" value="Zn_pept"/>
    <property type="match status" value="1"/>
</dbReference>
<evidence type="ECO:0000256" key="3">
    <source>
        <dbReference type="PROSITE-ProRule" id="PRU01379"/>
    </source>
</evidence>
<dbReference type="GO" id="GO:0006508">
    <property type="term" value="P:proteolysis"/>
    <property type="evidence" value="ECO:0007669"/>
    <property type="project" value="InterPro"/>
</dbReference>
<keyword evidence="5" id="KW-0645">Protease</keyword>
<comment type="similarity">
    <text evidence="2 3">Belongs to the peptidase M14 family.</text>
</comment>
<feature type="domain" description="Peptidase M14" evidence="4">
    <location>
        <begin position="65"/>
        <end position="360"/>
    </location>
</feature>
<protein>
    <submittedName>
        <fullName evidence="5">Zinc carboxypeptidase</fullName>
    </submittedName>
</protein>
<dbReference type="STRING" id="226506.SAMN04488519_103245"/>
<dbReference type="PANTHER" id="PTHR11705:SF145">
    <property type="entry name" value="PEPTIDASE M14 CARBOXYPEPTIDASE A DOMAIN-CONTAINING PROTEIN"/>
    <property type="match status" value="1"/>
</dbReference>
<dbReference type="PANTHER" id="PTHR11705">
    <property type="entry name" value="PROTEASE FAMILY M14 CARBOXYPEPTIDASE A,B"/>
    <property type="match status" value="1"/>
</dbReference>
<organism evidence="5 6">
    <name type="scientific">Algoriphagus ornithinivorans</name>
    <dbReference type="NCBI Taxonomy" id="226506"/>
    <lineage>
        <taxon>Bacteria</taxon>
        <taxon>Pseudomonadati</taxon>
        <taxon>Bacteroidota</taxon>
        <taxon>Cytophagia</taxon>
        <taxon>Cytophagales</taxon>
        <taxon>Cyclobacteriaceae</taxon>
        <taxon>Algoriphagus</taxon>
    </lineage>
</organism>
<dbReference type="InterPro" id="IPR000834">
    <property type="entry name" value="Peptidase_M14"/>
</dbReference>
<dbReference type="SUPFAM" id="SSF53187">
    <property type="entry name" value="Zn-dependent exopeptidases"/>
    <property type="match status" value="1"/>
</dbReference>
<dbReference type="Gene3D" id="3.40.630.10">
    <property type="entry name" value="Zn peptidases"/>
    <property type="match status" value="1"/>
</dbReference>
<keyword evidence="6" id="KW-1185">Reference proteome</keyword>
<dbReference type="CDD" id="cd06241">
    <property type="entry name" value="M14-like"/>
    <property type="match status" value="1"/>
</dbReference>
<dbReference type="PROSITE" id="PS52035">
    <property type="entry name" value="PEPTIDASE_M14"/>
    <property type="match status" value="1"/>
</dbReference>
<dbReference type="GO" id="GO:0004181">
    <property type="term" value="F:metallocarboxypeptidase activity"/>
    <property type="evidence" value="ECO:0007669"/>
    <property type="project" value="InterPro"/>
</dbReference>
<comment type="cofactor">
    <cofactor evidence="1">
        <name>Zn(2+)</name>
        <dbReference type="ChEBI" id="CHEBI:29105"/>
    </cofactor>
</comment>
<sequence>MSFYFASILYVMMKKALLLLILLPIFTYAQDVMPPLLPWKGKSEALMVAKGHPWITPGEASDLKESPTYEETYLWIKKIADSSPYIQLKSLGKSEQGRDIWILIASKNQFFDGERLKKEEKPLIFFHGGIHAGEIDGKDAGMMLLRDIIHGEKGHLLDQANILFIPILNVDGHERRSPYGRVNQRGPVEMGWRTNAKNLNLNRDFTKIETAGVKAVIEVINEYEPDLYVDVHVTDGADYQYDITYGFVKTGGYSPAISQFLANTFQKEVDAALSSKGHIPGPLLFAANGDDFSSGNVAFSFSPRFSHTYGDARHLPSILIENHSLKPFRQRVLGTYVFMEQAILTMAKHFDAVKKAVALDQNQAKESLDVKFKFRENPADTMQFKGIASRKEKSTLTGSEYVVWEGKAITQEVPTLLMDVPVQTVPIPKAYWISSEWSEVIEKLQLHGIEMEILSEPKDIRLEYSKVMDFKMGSQPYEGLMRVQEFSSEKIYRTQTFLPGSIRVKTDQALGELAVILLEEESVDSFFQWGYFNSVFSQTEYIESYIMEPLIIQMLAKDPKLKTEFETKKSEDPDFAKNARRIYRWFYEKTPYFDQNWKVIPVGREW</sequence>
<dbReference type="Proteomes" id="UP000199564">
    <property type="component" value="Unassembled WGS sequence"/>
</dbReference>
<reference evidence="6" key="1">
    <citation type="submission" date="2016-10" db="EMBL/GenBank/DDBJ databases">
        <authorList>
            <person name="Varghese N."/>
            <person name="Submissions S."/>
        </authorList>
    </citation>
    <scope>NUCLEOTIDE SEQUENCE [LARGE SCALE GENOMIC DNA]</scope>
    <source>
        <strain evidence="6">DSM 15282</strain>
    </source>
</reference>
<evidence type="ECO:0000259" key="4">
    <source>
        <dbReference type="PROSITE" id="PS52035"/>
    </source>
</evidence>
<evidence type="ECO:0000313" key="5">
    <source>
        <dbReference type="EMBL" id="SFO05386.1"/>
    </source>
</evidence>
<gene>
    <name evidence="5" type="ORF">SAMN04488519_103245</name>
</gene>
<keyword evidence="5" id="KW-0121">Carboxypeptidase</keyword>
<evidence type="ECO:0000256" key="2">
    <source>
        <dbReference type="ARBA" id="ARBA00005988"/>
    </source>
</evidence>
<keyword evidence="5" id="KW-0378">Hydrolase</keyword>
<dbReference type="GO" id="GO:0005615">
    <property type="term" value="C:extracellular space"/>
    <property type="evidence" value="ECO:0007669"/>
    <property type="project" value="TreeGrafter"/>
</dbReference>
<dbReference type="AlphaFoldDB" id="A0A1I5E1S6"/>
<comment type="caution">
    <text evidence="3">Lacks conserved residue(s) required for the propagation of feature annotation.</text>
</comment>
<dbReference type="EMBL" id="FOVW01000003">
    <property type="protein sequence ID" value="SFO05386.1"/>
    <property type="molecule type" value="Genomic_DNA"/>
</dbReference>
<name>A0A1I5E1S6_9BACT</name>
<evidence type="ECO:0000256" key="1">
    <source>
        <dbReference type="ARBA" id="ARBA00001947"/>
    </source>
</evidence>
<proteinExistence type="inferred from homology"/>
<dbReference type="GO" id="GO:0008270">
    <property type="term" value="F:zinc ion binding"/>
    <property type="evidence" value="ECO:0007669"/>
    <property type="project" value="InterPro"/>
</dbReference>
<evidence type="ECO:0000313" key="6">
    <source>
        <dbReference type="Proteomes" id="UP000199564"/>
    </source>
</evidence>